<evidence type="ECO:0000313" key="4">
    <source>
        <dbReference type="Proteomes" id="UP000054047"/>
    </source>
</evidence>
<organism evidence="3 4">
    <name type="scientific">Ancylostoma duodenale</name>
    <dbReference type="NCBI Taxonomy" id="51022"/>
    <lineage>
        <taxon>Eukaryota</taxon>
        <taxon>Metazoa</taxon>
        <taxon>Ecdysozoa</taxon>
        <taxon>Nematoda</taxon>
        <taxon>Chromadorea</taxon>
        <taxon>Rhabditida</taxon>
        <taxon>Rhabditina</taxon>
        <taxon>Rhabditomorpha</taxon>
        <taxon>Strongyloidea</taxon>
        <taxon>Ancylostomatidae</taxon>
        <taxon>Ancylostomatinae</taxon>
        <taxon>Ancylostoma</taxon>
    </lineage>
</organism>
<protein>
    <recommendedName>
        <fullName evidence="5">Phosphatidylserine decarboxylase</fullName>
    </recommendedName>
</protein>
<reference evidence="3 4" key="1">
    <citation type="submission" date="2013-12" db="EMBL/GenBank/DDBJ databases">
        <title>Draft genome of the parsitic nematode Ancylostoma duodenale.</title>
        <authorList>
            <person name="Mitreva M."/>
        </authorList>
    </citation>
    <scope>NUCLEOTIDE SEQUENCE [LARGE SCALE GENOMIC DNA]</scope>
    <source>
        <strain evidence="3 4">Zhejiang</strain>
    </source>
</reference>
<dbReference type="Pfam" id="PF02666">
    <property type="entry name" value="PS_Dcarbxylase"/>
    <property type="match status" value="1"/>
</dbReference>
<dbReference type="AlphaFoldDB" id="A0A0C2BZ65"/>
<dbReference type="OrthoDB" id="4330at2759"/>
<evidence type="ECO:0000313" key="3">
    <source>
        <dbReference type="EMBL" id="KIH49228.1"/>
    </source>
</evidence>
<proteinExistence type="predicted"/>
<dbReference type="GO" id="GO:0004609">
    <property type="term" value="F:phosphatidylserine decarboxylase activity"/>
    <property type="evidence" value="ECO:0007669"/>
    <property type="project" value="InterPro"/>
</dbReference>
<sequence>MNSTLDNQFALQRLPYGFFQNLMDKPSPLYVWDELDLYQVVIYLAPGNYHAFHSPTRWVANMCRHVP</sequence>
<dbReference type="GO" id="GO:0008654">
    <property type="term" value="P:phospholipid biosynthetic process"/>
    <property type="evidence" value="ECO:0007669"/>
    <property type="project" value="InterPro"/>
</dbReference>
<evidence type="ECO:0000256" key="1">
    <source>
        <dbReference type="ARBA" id="ARBA00022793"/>
    </source>
</evidence>
<keyword evidence="4" id="KW-1185">Reference proteome</keyword>
<gene>
    <name evidence="3" type="ORF">ANCDUO_20699</name>
</gene>
<accession>A0A0C2BZ65</accession>
<dbReference type="Proteomes" id="UP000054047">
    <property type="component" value="Unassembled WGS sequence"/>
</dbReference>
<feature type="non-terminal residue" evidence="3">
    <location>
        <position position="67"/>
    </location>
</feature>
<keyword evidence="2" id="KW-0456">Lyase</keyword>
<evidence type="ECO:0008006" key="5">
    <source>
        <dbReference type="Google" id="ProtNLM"/>
    </source>
</evidence>
<keyword evidence="1" id="KW-0210">Decarboxylase</keyword>
<name>A0A0C2BZ65_9BILA</name>
<evidence type="ECO:0000256" key="2">
    <source>
        <dbReference type="ARBA" id="ARBA00023239"/>
    </source>
</evidence>
<dbReference type="EMBL" id="KN754433">
    <property type="protein sequence ID" value="KIH49228.1"/>
    <property type="molecule type" value="Genomic_DNA"/>
</dbReference>
<dbReference type="InterPro" id="IPR003817">
    <property type="entry name" value="PS_Dcarbxylase"/>
</dbReference>